<dbReference type="CDD" id="cd09276">
    <property type="entry name" value="Rnase_HI_RT_non_LTR"/>
    <property type="match status" value="1"/>
</dbReference>
<evidence type="ECO:0000259" key="2">
    <source>
        <dbReference type="PROSITE" id="PS50879"/>
    </source>
</evidence>
<accession>A0ABQ8TMG1</accession>
<reference evidence="3 4" key="1">
    <citation type="journal article" date="2022" name="Allergy">
        <title>Genome assembly and annotation of Periplaneta americana reveal a comprehensive cockroach allergen profile.</title>
        <authorList>
            <person name="Wang L."/>
            <person name="Xiong Q."/>
            <person name="Saelim N."/>
            <person name="Wang L."/>
            <person name="Nong W."/>
            <person name="Wan A.T."/>
            <person name="Shi M."/>
            <person name="Liu X."/>
            <person name="Cao Q."/>
            <person name="Hui J.H.L."/>
            <person name="Sookrung N."/>
            <person name="Leung T.F."/>
            <person name="Tungtrongchitr A."/>
            <person name="Tsui S.K.W."/>
        </authorList>
    </citation>
    <scope>NUCLEOTIDE SEQUENCE [LARGE SCALE GENOMIC DNA]</scope>
    <source>
        <strain evidence="3">PWHHKU_190912</strain>
    </source>
</reference>
<evidence type="ECO:0000256" key="1">
    <source>
        <dbReference type="SAM" id="MobiDB-lite"/>
    </source>
</evidence>
<dbReference type="SUPFAM" id="SSF53098">
    <property type="entry name" value="Ribonuclease H-like"/>
    <property type="match status" value="1"/>
</dbReference>
<dbReference type="PANTHER" id="PTHR47326:SF1">
    <property type="entry name" value="HTH PSQ-TYPE DOMAIN-CONTAINING PROTEIN"/>
    <property type="match status" value="1"/>
</dbReference>
<dbReference type="Proteomes" id="UP001148838">
    <property type="component" value="Unassembled WGS sequence"/>
</dbReference>
<name>A0ABQ8TMG1_PERAM</name>
<dbReference type="InterPro" id="IPR036397">
    <property type="entry name" value="RNaseH_sf"/>
</dbReference>
<dbReference type="PROSITE" id="PS50879">
    <property type="entry name" value="RNASE_H_1"/>
    <property type="match status" value="1"/>
</dbReference>
<feature type="compositionally biased region" description="Basic and acidic residues" evidence="1">
    <location>
        <begin position="414"/>
        <end position="433"/>
    </location>
</feature>
<feature type="region of interest" description="Disordered" evidence="1">
    <location>
        <begin position="404"/>
        <end position="433"/>
    </location>
</feature>
<gene>
    <name evidence="3" type="ORF">ANN_13277</name>
</gene>
<evidence type="ECO:0000313" key="4">
    <source>
        <dbReference type="Proteomes" id="UP001148838"/>
    </source>
</evidence>
<dbReference type="InterPro" id="IPR002156">
    <property type="entry name" value="RNaseH_domain"/>
</dbReference>
<proteinExistence type="predicted"/>
<sequence>MLEEVIIPELQNSPRFADMQFIWQQGGAPSHFDVELRDFLNQQFHKWIGRRGTTECPPRSCGLTPYDFLLWGILKNDVFTQKSQNLHQLRQMIEQSFNQQTPKTKESGGKRKKRIPKKVLFESSSDEDIDINKLCNDSDDYEIVMNYEDNRARDLCLATGIAQAIGLLLAVLELRSGVSSILVWRDYLSELFLRFSPNVKLMSDAALVIAGIPPLLLTAMAKAEISNVKRNGIFIEQESYLEVEKRSHFQLTGHPKDFHRASNTCTDRHEYNIYTDGSRLQKENDVTLVGCAFVTYYNTTEVHSATFRLAPMCSVFQAELFAILQAVKWSITNGIDSCIHSDSQSALQTIDDKYNLHSIAVEIRSLILKFEGRICLMWVRGHTVSEKPEQKPAGARLECASASASSEGLSSAVDRSEGPKVDRSWRDHSLNCL</sequence>
<dbReference type="EMBL" id="JAJSOF020000009">
    <property type="protein sequence ID" value="KAJ4446580.1"/>
    <property type="molecule type" value="Genomic_DNA"/>
</dbReference>
<organism evidence="3 4">
    <name type="scientific">Periplaneta americana</name>
    <name type="common">American cockroach</name>
    <name type="synonym">Blatta americana</name>
    <dbReference type="NCBI Taxonomy" id="6978"/>
    <lineage>
        <taxon>Eukaryota</taxon>
        <taxon>Metazoa</taxon>
        <taxon>Ecdysozoa</taxon>
        <taxon>Arthropoda</taxon>
        <taxon>Hexapoda</taxon>
        <taxon>Insecta</taxon>
        <taxon>Pterygota</taxon>
        <taxon>Neoptera</taxon>
        <taxon>Polyneoptera</taxon>
        <taxon>Dictyoptera</taxon>
        <taxon>Blattodea</taxon>
        <taxon>Blattoidea</taxon>
        <taxon>Blattidae</taxon>
        <taxon>Blattinae</taxon>
        <taxon>Periplaneta</taxon>
    </lineage>
</organism>
<dbReference type="Gene3D" id="3.30.420.10">
    <property type="entry name" value="Ribonuclease H-like superfamily/Ribonuclease H"/>
    <property type="match status" value="2"/>
</dbReference>
<keyword evidence="4" id="KW-1185">Reference proteome</keyword>
<protein>
    <recommendedName>
        <fullName evidence="2">RNase H type-1 domain-containing protein</fullName>
    </recommendedName>
</protein>
<dbReference type="PANTHER" id="PTHR47326">
    <property type="entry name" value="TRANSPOSABLE ELEMENT TC3 TRANSPOSASE-LIKE PROTEIN"/>
    <property type="match status" value="1"/>
</dbReference>
<evidence type="ECO:0000313" key="3">
    <source>
        <dbReference type="EMBL" id="KAJ4446580.1"/>
    </source>
</evidence>
<dbReference type="InterPro" id="IPR012337">
    <property type="entry name" value="RNaseH-like_sf"/>
</dbReference>
<comment type="caution">
    <text evidence="3">The sequence shown here is derived from an EMBL/GenBank/DDBJ whole genome shotgun (WGS) entry which is preliminary data.</text>
</comment>
<feature type="domain" description="RNase H type-1" evidence="2">
    <location>
        <begin position="267"/>
        <end position="400"/>
    </location>
</feature>